<name>A0ABZ2M961_9BACT</name>
<feature type="transmembrane region" description="Helical" evidence="6">
    <location>
        <begin position="54"/>
        <end position="73"/>
    </location>
</feature>
<proteinExistence type="predicted"/>
<feature type="transmembrane region" description="Helical" evidence="6">
    <location>
        <begin position="231"/>
        <end position="252"/>
    </location>
</feature>
<feature type="transmembrane region" description="Helical" evidence="6">
    <location>
        <begin position="103"/>
        <end position="128"/>
    </location>
</feature>
<evidence type="ECO:0000256" key="1">
    <source>
        <dbReference type="ARBA" id="ARBA00004141"/>
    </source>
</evidence>
<dbReference type="Pfam" id="PF07690">
    <property type="entry name" value="MFS_1"/>
    <property type="match status" value="1"/>
</dbReference>
<keyword evidence="2" id="KW-0813">Transport</keyword>
<dbReference type="PROSITE" id="PS50850">
    <property type="entry name" value="MFS"/>
    <property type="match status" value="1"/>
</dbReference>
<dbReference type="SUPFAM" id="SSF103473">
    <property type="entry name" value="MFS general substrate transporter"/>
    <property type="match status" value="1"/>
</dbReference>
<organism evidence="8 9">
    <name type="scientific">Pendulispora albinea</name>
    <dbReference type="NCBI Taxonomy" id="2741071"/>
    <lineage>
        <taxon>Bacteria</taxon>
        <taxon>Pseudomonadati</taxon>
        <taxon>Myxococcota</taxon>
        <taxon>Myxococcia</taxon>
        <taxon>Myxococcales</taxon>
        <taxon>Sorangiineae</taxon>
        <taxon>Pendulisporaceae</taxon>
        <taxon>Pendulispora</taxon>
    </lineage>
</organism>
<evidence type="ECO:0000259" key="7">
    <source>
        <dbReference type="PROSITE" id="PS50850"/>
    </source>
</evidence>
<feature type="transmembrane region" description="Helical" evidence="6">
    <location>
        <begin position="443"/>
        <end position="462"/>
    </location>
</feature>
<sequence>MPDATRRGAADRMAVLASVCLAGLMMPLSFTGPSVAMAEMARDLHAEPMTLGWVVNAFVLGFGSCVMAAGALADRFGRKRIFTLGVALFALLSLVMGRAPDVYWLIALRAMLGIVAAMAMSAGSASLAQEFEGPARTRAYGMLGTSFGVGLAFGPIGAGFLIETFGWRSLFLTGTVIGVLVLVLGVPRMRETSDPEATGVDGWGTVTFTLALLSLTMGVVQVPEHGWSSPWVLGLLGGSVLLLGAFVLAERLQRRPMLDLSLFRYPRFVGAQLLPLATGFGFVVSLVLLPIRFVGIEGRGAFTAGMMMIPLSAPMLVVPLLASFLTRWISAATLSGIGLAVSAAGLFWLATIAPGASAGSFAAPMLVIGLGTGAPWGLMDDLAVSVVPRERAGMATGIFSTMRVAGEGVAIAITSALLSTQLARKSAAGLGPSQTYAQAFQTTFQVLACIVVFAAILSWVTLRRPALRTEALGEMA</sequence>
<feature type="transmembrane region" description="Helical" evidence="6">
    <location>
        <begin position="361"/>
        <end position="383"/>
    </location>
</feature>
<evidence type="ECO:0000313" key="9">
    <source>
        <dbReference type="Proteomes" id="UP001370348"/>
    </source>
</evidence>
<dbReference type="PANTHER" id="PTHR42718:SF9">
    <property type="entry name" value="MAJOR FACILITATOR SUPERFAMILY MULTIDRUG TRANSPORTER MFSC"/>
    <property type="match status" value="1"/>
</dbReference>
<dbReference type="EMBL" id="CP089984">
    <property type="protein sequence ID" value="WXB19033.1"/>
    <property type="molecule type" value="Genomic_DNA"/>
</dbReference>
<dbReference type="RefSeq" id="WP_394828656.1">
    <property type="nucleotide sequence ID" value="NZ_CP089984.1"/>
</dbReference>
<dbReference type="Gene3D" id="1.20.1720.10">
    <property type="entry name" value="Multidrug resistance protein D"/>
    <property type="match status" value="1"/>
</dbReference>
<evidence type="ECO:0000256" key="5">
    <source>
        <dbReference type="ARBA" id="ARBA00023136"/>
    </source>
</evidence>
<keyword evidence="9" id="KW-1185">Reference proteome</keyword>
<dbReference type="PROSITE" id="PS00216">
    <property type="entry name" value="SUGAR_TRANSPORT_1"/>
    <property type="match status" value="1"/>
</dbReference>
<dbReference type="InterPro" id="IPR020846">
    <property type="entry name" value="MFS_dom"/>
</dbReference>
<gene>
    <name evidence="8" type="ORF">LZC94_17565</name>
</gene>
<feature type="transmembrane region" description="Helical" evidence="6">
    <location>
        <begin position="404"/>
        <end position="423"/>
    </location>
</feature>
<dbReference type="InterPro" id="IPR036259">
    <property type="entry name" value="MFS_trans_sf"/>
</dbReference>
<dbReference type="PANTHER" id="PTHR42718">
    <property type="entry name" value="MAJOR FACILITATOR SUPERFAMILY MULTIDRUG TRANSPORTER MFSC"/>
    <property type="match status" value="1"/>
</dbReference>
<evidence type="ECO:0000313" key="8">
    <source>
        <dbReference type="EMBL" id="WXB19033.1"/>
    </source>
</evidence>
<feature type="transmembrane region" description="Helical" evidence="6">
    <location>
        <begin position="167"/>
        <end position="186"/>
    </location>
</feature>
<keyword evidence="4 6" id="KW-1133">Transmembrane helix</keyword>
<keyword evidence="5 6" id="KW-0472">Membrane</keyword>
<dbReference type="Proteomes" id="UP001370348">
    <property type="component" value="Chromosome"/>
</dbReference>
<evidence type="ECO:0000256" key="2">
    <source>
        <dbReference type="ARBA" id="ARBA00022448"/>
    </source>
</evidence>
<comment type="subcellular location">
    <subcellularLocation>
        <location evidence="1">Membrane</location>
        <topology evidence="1">Multi-pass membrane protein</topology>
    </subcellularLocation>
</comment>
<dbReference type="CDD" id="cd17321">
    <property type="entry name" value="MFS_MMR_MDR_like"/>
    <property type="match status" value="1"/>
</dbReference>
<reference evidence="8 9" key="1">
    <citation type="submission" date="2021-12" db="EMBL/GenBank/DDBJ databases">
        <title>Discovery of the Pendulisporaceae a myxobacterial family with distinct sporulation behavior and unique specialized metabolism.</title>
        <authorList>
            <person name="Garcia R."/>
            <person name="Popoff A."/>
            <person name="Bader C.D."/>
            <person name="Loehr J."/>
            <person name="Walesch S."/>
            <person name="Walt C."/>
            <person name="Boldt J."/>
            <person name="Bunk B."/>
            <person name="Haeckl F.J.F.P.J."/>
            <person name="Gunesch A.P."/>
            <person name="Birkelbach J."/>
            <person name="Nuebel U."/>
            <person name="Pietschmann T."/>
            <person name="Bach T."/>
            <person name="Mueller R."/>
        </authorList>
    </citation>
    <scope>NUCLEOTIDE SEQUENCE [LARGE SCALE GENOMIC DNA]</scope>
    <source>
        <strain evidence="8 9">MSr11954</strain>
    </source>
</reference>
<keyword evidence="3 6" id="KW-0812">Transmembrane</keyword>
<feature type="transmembrane region" description="Helical" evidence="6">
    <location>
        <begin position="273"/>
        <end position="295"/>
    </location>
</feature>
<dbReference type="InterPro" id="IPR005829">
    <property type="entry name" value="Sugar_transporter_CS"/>
</dbReference>
<protein>
    <submittedName>
        <fullName evidence="8">MFS transporter</fullName>
    </submittedName>
</protein>
<feature type="transmembrane region" description="Helical" evidence="6">
    <location>
        <begin position="140"/>
        <end position="161"/>
    </location>
</feature>
<dbReference type="Gene3D" id="1.20.1250.20">
    <property type="entry name" value="MFS general substrate transporter like domains"/>
    <property type="match status" value="1"/>
</dbReference>
<feature type="transmembrane region" description="Helical" evidence="6">
    <location>
        <begin position="301"/>
        <end position="321"/>
    </location>
</feature>
<accession>A0ABZ2M961</accession>
<evidence type="ECO:0000256" key="4">
    <source>
        <dbReference type="ARBA" id="ARBA00022989"/>
    </source>
</evidence>
<feature type="transmembrane region" description="Helical" evidence="6">
    <location>
        <begin position="328"/>
        <end position="349"/>
    </location>
</feature>
<evidence type="ECO:0000256" key="3">
    <source>
        <dbReference type="ARBA" id="ARBA00022692"/>
    </source>
</evidence>
<dbReference type="InterPro" id="IPR011701">
    <property type="entry name" value="MFS"/>
</dbReference>
<feature type="transmembrane region" description="Helical" evidence="6">
    <location>
        <begin position="198"/>
        <end position="219"/>
    </location>
</feature>
<evidence type="ECO:0000256" key="6">
    <source>
        <dbReference type="SAM" id="Phobius"/>
    </source>
</evidence>
<feature type="domain" description="Major facilitator superfamily (MFS) profile" evidence="7">
    <location>
        <begin position="15"/>
        <end position="466"/>
    </location>
</feature>
<feature type="transmembrane region" description="Helical" evidence="6">
    <location>
        <begin position="80"/>
        <end position="97"/>
    </location>
</feature>